<reference evidence="11" key="2">
    <citation type="submission" date="2024-05" db="EMBL/GenBank/DDBJ databases">
        <title>Rhodohalobacter halophilus gen. nov., sp. nov., a moderately halophilic member of the family Balneolaceae.</title>
        <authorList>
            <person name="Xia J."/>
        </authorList>
    </citation>
    <scope>NUCLEOTIDE SEQUENCE</scope>
    <source>
        <strain evidence="11">WB101</strain>
    </source>
</reference>
<feature type="transmembrane region" description="Helical" evidence="10">
    <location>
        <begin position="270"/>
        <end position="296"/>
    </location>
</feature>
<evidence type="ECO:0000256" key="4">
    <source>
        <dbReference type="ARBA" id="ARBA00022475"/>
    </source>
</evidence>
<dbReference type="RefSeq" id="WP_237851870.1">
    <property type="nucleotide sequence ID" value="NZ_JAKLWS010000001.1"/>
</dbReference>
<feature type="transmembrane region" description="Helical" evidence="10">
    <location>
        <begin position="163"/>
        <end position="185"/>
    </location>
</feature>
<feature type="transmembrane region" description="Helical" evidence="10">
    <location>
        <begin position="222"/>
        <end position="246"/>
    </location>
</feature>
<feature type="transmembrane region" description="Helical" evidence="10">
    <location>
        <begin position="389"/>
        <end position="409"/>
    </location>
</feature>
<keyword evidence="2" id="KW-0813">Transport</keyword>
<dbReference type="Pfam" id="PF01554">
    <property type="entry name" value="MatE"/>
    <property type="match status" value="2"/>
</dbReference>
<evidence type="ECO:0000256" key="8">
    <source>
        <dbReference type="ARBA" id="ARBA00023136"/>
    </source>
</evidence>
<dbReference type="PANTHER" id="PTHR43298">
    <property type="entry name" value="MULTIDRUG RESISTANCE PROTEIN NORM-RELATED"/>
    <property type="match status" value="1"/>
</dbReference>
<proteinExistence type="predicted"/>
<gene>
    <name evidence="11" type="ORF">L6773_00495</name>
</gene>
<evidence type="ECO:0000313" key="12">
    <source>
        <dbReference type="Proteomes" id="UP001165366"/>
    </source>
</evidence>
<name>A0ABS9K845_9BACT</name>
<dbReference type="PANTHER" id="PTHR43298:SF2">
    <property type="entry name" value="FMN_FAD EXPORTER YEEO-RELATED"/>
    <property type="match status" value="1"/>
</dbReference>
<evidence type="ECO:0000256" key="9">
    <source>
        <dbReference type="ARBA" id="ARBA00031636"/>
    </source>
</evidence>
<feature type="transmembrane region" description="Helical" evidence="10">
    <location>
        <begin position="118"/>
        <end position="143"/>
    </location>
</feature>
<sequence>MKNQLDDSLSENLEIPNQRTLWQDIVGSVKGMEYDFTSGSTGRAILLLSIPMVLEMMMESVFAVADIFFVSKLGPEAVATVGITESMMTILYAVAMGLSMGTTAIISRRIGENNRKGASIAAVQSIIIGIVVSIPVAALGIFFSHDLLGLMGASETIITEMYTYTMIMMGGNLVIMLLFIVNAVFRGAGDAAISMRVLWFANILNIVLDPILIFGLGPIPALGITGAAIATTGARGLAVIYQFWMLSDKSSRIVIRKQDLRINLEVMKQLIRVSLGGVGQFLISTASWLGMVRIIAEFGSTALAGYTIAIRIVMFSLLPSWGMSNAAATLVGQNLGAGKPDRAERSAWICGFINTAFLILLGISFYLFSDFLIRLFTPEVDVIAVGAKALKIIAIGYLFYGMGMVMVQAFNGAGDTVTPTWLNFICFWMIEIPLGWILAMNMGFNENGVFWAIVVAESVFGILGMWIFSKGEWKEKLV</sequence>
<accession>A0ABS9K845</accession>
<keyword evidence="7" id="KW-0406">Ion transport</keyword>
<evidence type="ECO:0000256" key="3">
    <source>
        <dbReference type="ARBA" id="ARBA00022449"/>
    </source>
</evidence>
<comment type="subcellular location">
    <subcellularLocation>
        <location evidence="1">Cell membrane</location>
        <topology evidence="1">Multi-pass membrane protein</topology>
    </subcellularLocation>
</comment>
<dbReference type="CDD" id="cd13139">
    <property type="entry name" value="MATE_like_14"/>
    <property type="match status" value="1"/>
</dbReference>
<keyword evidence="12" id="KW-1185">Reference proteome</keyword>
<feature type="transmembrane region" description="Helical" evidence="10">
    <location>
        <begin position="197"/>
        <end position="216"/>
    </location>
</feature>
<dbReference type="PIRSF" id="PIRSF006603">
    <property type="entry name" value="DinF"/>
    <property type="match status" value="1"/>
</dbReference>
<organism evidence="11 12">
    <name type="scientific">Rhodohalobacter sulfatireducens</name>
    <dbReference type="NCBI Taxonomy" id="2911366"/>
    <lineage>
        <taxon>Bacteria</taxon>
        <taxon>Pseudomonadati</taxon>
        <taxon>Balneolota</taxon>
        <taxon>Balneolia</taxon>
        <taxon>Balneolales</taxon>
        <taxon>Balneolaceae</taxon>
        <taxon>Rhodohalobacter</taxon>
    </lineage>
</organism>
<evidence type="ECO:0000256" key="6">
    <source>
        <dbReference type="ARBA" id="ARBA00022989"/>
    </source>
</evidence>
<reference evidence="11" key="1">
    <citation type="submission" date="2022-01" db="EMBL/GenBank/DDBJ databases">
        <authorList>
            <person name="Wang Y."/>
        </authorList>
    </citation>
    <scope>NUCLEOTIDE SEQUENCE</scope>
    <source>
        <strain evidence="11">WB101</strain>
    </source>
</reference>
<keyword evidence="8 10" id="KW-0472">Membrane</keyword>
<evidence type="ECO:0000256" key="7">
    <source>
        <dbReference type="ARBA" id="ARBA00023065"/>
    </source>
</evidence>
<feature type="transmembrane region" description="Helical" evidence="10">
    <location>
        <begin position="421"/>
        <end position="442"/>
    </location>
</feature>
<dbReference type="Proteomes" id="UP001165366">
    <property type="component" value="Unassembled WGS sequence"/>
</dbReference>
<keyword evidence="3" id="KW-0050">Antiport</keyword>
<keyword evidence="5 10" id="KW-0812">Transmembrane</keyword>
<dbReference type="InterPro" id="IPR002528">
    <property type="entry name" value="MATE_fam"/>
</dbReference>
<dbReference type="InterPro" id="IPR048279">
    <property type="entry name" value="MdtK-like"/>
</dbReference>
<dbReference type="InterPro" id="IPR050222">
    <property type="entry name" value="MATE_MdtK"/>
</dbReference>
<protein>
    <recommendedName>
        <fullName evidence="9">Multidrug-efflux transporter</fullName>
    </recommendedName>
</protein>
<feature type="transmembrane region" description="Helical" evidence="10">
    <location>
        <begin position="347"/>
        <end position="369"/>
    </location>
</feature>
<feature type="transmembrane region" description="Helical" evidence="10">
    <location>
        <begin position="44"/>
        <end position="69"/>
    </location>
</feature>
<dbReference type="NCBIfam" id="TIGR00797">
    <property type="entry name" value="matE"/>
    <property type="match status" value="1"/>
</dbReference>
<evidence type="ECO:0000313" key="11">
    <source>
        <dbReference type="EMBL" id="MCG2587023.1"/>
    </source>
</evidence>
<comment type="caution">
    <text evidence="11">The sequence shown here is derived from an EMBL/GenBank/DDBJ whole genome shotgun (WGS) entry which is preliminary data.</text>
</comment>
<evidence type="ECO:0000256" key="1">
    <source>
        <dbReference type="ARBA" id="ARBA00004651"/>
    </source>
</evidence>
<evidence type="ECO:0000256" key="5">
    <source>
        <dbReference type="ARBA" id="ARBA00022692"/>
    </source>
</evidence>
<keyword evidence="4" id="KW-1003">Cell membrane</keyword>
<evidence type="ECO:0000256" key="10">
    <source>
        <dbReference type="SAM" id="Phobius"/>
    </source>
</evidence>
<dbReference type="EMBL" id="JAKLWS010000001">
    <property type="protein sequence ID" value="MCG2587023.1"/>
    <property type="molecule type" value="Genomic_DNA"/>
</dbReference>
<feature type="transmembrane region" description="Helical" evidence="10">
    <location>
        <begin position="308"/>
        <end position="335"/>
    </location>
</feature>
<evidence type="ECO:0000256" key="2">
    <source>
        <dbReference type="ARBA" id="ARBA00022448"/>
    </source>
</evidence>
<keyword evidence="6 10" id="KW-1133">Transmembrane helix</keyword>
<feature type="transmembrane region" description="Helical" evidence="10">
    <location>
        <begin position="448"/>
        <end position="468"/>
    </location>
</feature>